<evidence type="ECO:0000313" key="1">
    <source>
        <dbReference type="EMBL" id="EAS02597.2"/>
    </source>
</evidence>
<dbReference type="GeneID" id="7826654"/>
<keyword evidence="2" id="KW-1185">Reference proteome</keyword>
<organism evidence="1 2">
    <name type="scientific">Tetrahymena thermophila (strain SB210)</name>
    <dbReference type="NCBI Taxonomy" id="312017"/>
    <lineage>
        <taxon>Eukaryota</taxon>
        <taxon>Sar</taxon>
        <taxon>Alveolata</taxon>
        <taxon>Ciliophora</taxon>
        <taxon>Intramacronucleata</taxon>
        <taxon>Oligohymenophorea</taxon>
        <taxon>Hymenostomatida</taxon>
        <taxon>Tetrahymenina</taxon>
        <taxon>Tetrahymenidae</taxon>
        <taxon>Tetrahymena</taxon>
    </lineage>
</organism>
<dbReference type="KEGG" id="tet:TTHERM_00578410"/>
<accession>I7MLK5</accession>
<dbReference type="Proteomes" id="UP000009168">
    <property type="component" value="Unassembled WGS sequence"/>
</dbReference>
<gene>
    <name evidence="1" type="ORF">TTHERM_00578410</name>
</gene>
<reference evidence="2" key="1">
    <citation type="journal article" date="2006" name="PLoS Biol.">
        <title>Macronuclear genome sequence of the ciliate Tetrahymena thermophila, a model eukaryote.</title>
        <authorList>
            <person name="Eisen J.A."/>
            <person name="Coyne R.S."/>
            <person name="Wu M."/>
            <person name="Wu D."/>
            <person name="Thiagarajan M."/>
            <person name="Wortman J.R."/>
            <person name="Badger J.H."/>
            <person name="Ren Q."/>
            <person name="Amedeo P."/>
            <person name="Jones K.M."/>
            <person name="Tallon L.J."/>
            <person name="Delcher A.L."/>
            <person name="Salzberg S.L."/>
            <person name="Silva J.C."/>
            <person name="Haas B.J."/>
            <person name="Majoros W.H."/>
            <person name="Farzad M."/>
            <person name="Carlton J.M."/>
            <person name="Smith R.K. Jr."/>
            <person name="Garg J."/>
            <person name="Pearlman R.E."/>
            <person name="Karrer K.M."/>
            <person name="Sun L."/>
            <person name="Manning G."/>
            <person name="Elde N.C."/>
            <person name="Turkewitz A.P."/>
            <person name="Asai D.J."/>
            <person name="Wilkes D.E."/>
            <person name="Wang Y."/>
            <person name="Cai H."/>
            <person name="Collins K."/>
            <person name="Stewart B.A."/>
            <person name="Lee S.R."/>
            <person name="Wilamowska K."/>
            <person name="Weinberg Z."/>
            <person name="Ruzzo W.L."/>
            <person name="Wloga D."/>
            <person name="Gaertig J."/>
            <person name="Frankel J."/>
            <person name="Tsao C.-C."/>
            <person name="Gorovsky M.A."/>
            <person name="Keeling P.J."/>
            <person name="Waller R.F."/>
            <person name="Patron N.J."/>
            <person name="Cherry J.M."/>
            <person name="Stover N.A."/>
            <person name="Krieger C.J."/>
            <person name="del Toro C."/>
            <person name="Ryder H.F."/>
            <person name="Williamson S.C."/>
            <person name="Barbeau R.A."/>
            <person name="Hamilton E.P."/>
            <person name="Orias E."/>
        </authorList>
    </citation>
    <scope>NUCLEOTIDE SEQUENCE [LARGE SCALE GENOMIC DNA]</scope>
    <source>
        <strain evidence="2">SB210</strain>
    </source>
</reference>
<name>I7MLK5_TETTS</name>
<protein>
    <submittedName>
        <fullName evidence="1">Uncharacterized protein</fullName>
    </submittedName>
</protein>
<evidence type="ECO:0000313" key="2">
    <source>
        <dbReference type="Proteomes" id="UP000009168"/>
    </source>
</evidence>
<sequence>MRKEQNNLTQSDSKKKLIAFNNTQSNKLAFQTSSFKDLRRSQQSNTGKKFKLLRFDKEENFFDESIKINSPYYSNTKTQQKNTIQSLTIETSEDIFSPIQNKLSQDS</sequence>
<dbReference type="AlphaFoldDB" id="I7MLK5"/>
<dbReference type="EMBL" id="GG662527">
    <property type="protein sequence ID" value="EAS02597.2"/>
    <property type="molecule type" value="Genomic_DNA"/>
</dbReference>
<dbReference type="RefSeq" id="XP_001022842.2">
    <property type="nucleotide sequence ID" value="XM_001022842.2"/>
</dbReference>
<dbReference type="InParanoid" id="I7MLK5"/>
<proteinExistence type="predicted"/>